<name>A0ABV0LQM9_9PSEU</name>
<evidence type="ECO:0000259" key="4">
    <source>
        <dbReference type="PROSITE" id="PS50956"/>
    </source>
</evidence>
<dbReference type="InterPro" id="IPR000485">
    <property type="entry name" value="AsnC-type_HTH_dom"/>
</dbReference>
<dbReference type="InterPro" id="IPR011991">
    <property type="entry name" value="ArsR-like_HTH"/>
</dbReference>
<gene>
    <name evidence="5" type="ORF">ABJI51_36540</name>
</gene>
<evidence type="ECO:0000256" key="3">
    <source>
        <dbReference type="ARBA" id="ARBA00023163"/>
    </source>
</evidence>
<dbReference type="Gene3D" id="1.10.10.10">
    <property type="entry name" value="Winged helix-like DNA-binding domain superfamily/Winged helix DNA-binding domain"/>
    <property type="match status" value="1"/>
</dbReference>
<dbReference type="InterPro" id="IPR011008">
    <property type="entry name" value="Dimeric_a/b-barrel"/>
</dbReference>
<dbReference type="EMBL" id="JBDZYD010000016">
    <property type="protein sequence ID" value="MEQ0564615.1"/>
    <property type="molecule type" value="Genomic_DNA"/>
</dbReference>
<dbReference type="PANTHER" id="PTHR30154:SF34">
    <property type="entry name" value="TRANSCRIPTIONAL REGULATOR AZLB"/>
    <property type="match status" value="1"/>
</dbReference>
<dbReference type="PROSITE" id="PS00519">
    <property type="entry name" value="HTH_ASNC_1"/>
    <property type="match status" value="1"/>
</dbReference>
<evidence type="ECO:0000256" key="1">
    <source>
        <dbReference type="ARBA" id="ARBA00023015"/>
    </source>
</evidence>
<dbReference type="Gene3D" id="3.30.70.920">
    <property type="match status" value="1"/>
</dbReference>
<dbReference type="PANTHER" id="PTHR30154">
    <property type="entry name" value="LEUCINE-RESPONSIVE REGULATORY PROTEIN"/>
    <property type="match status" value="1"/>
</dbReference>
<dbReference type="InterPro" id="IPR019888">
    <property type="entry name" value="Tscrpt_reg_AsnC-like"/>
</dbReference>
<feature type="domain" description="HTH asnC-type" evidence="4">
    <location>
        <begin position="1"/>
        <end position="62"/>
    </location>
</feature>
<evidence type="ECO:0000313" key="5">
    <source>
        <dbReference type="EMBL" id="MEQ0564615.1"/>
    </source>
</evidence>
<dbReference type="InterPro" id="IPR036390">
    <property type="entry name" value="WH_DNA-bd_sf"/>
</dbReference>
<dbReference type="InterPro" id="IPR036388">
    <property type="entry name" value="WH-like_DNA-bd_sf"/>
</dbReference>
<dbReference type="SUPFAM" id="SSF46785">
    <property type="entry name" value="Winged helix' DNA-binding domain"/>
    <property type="match status" value="1"/>
</dbReference>
<keyword evidence="6" id="KW-1185">Reference proteome</keyword>
<protein>
    <submittedName>
        <fullName evidence="5">Lrp/AsnC family transcriptional regulator</fullName>
    </submittedName>
</protein>
<dbReference type="PRINTS" id="PR00033">
    <property type="entry name" value="HTHASNC"/>
</dbReference>
<sequence>MDRIDLAILAELQGNARLSNAELAEKVGLTQSPCLRRVRQLERNGTILGYHARLDHEALGCSFEVFVDVLMRQQDHATIADFERELTALPEVLEAHRLFGEPDYLLRVAVADIAAYERFFTEVLSALPGIANLTSHLTMKKVKIDSGISLTGSGDSGAG</sequence>
<dbReference type="InterPro" id="IPR019887">
    <property type="entry name" value="Tscrpt_reg_AsnC/Lrp_C"/>
</dbReference>
<keyword evidence="1" id="KW-0805">Transcription regulation</keyword>
<keyword evidence="2" id="KW-0238">DNA-binding</keyword>
<proteinExistence type="predicted"/>
<keyword evidence="3" id="KW-0804">Transcription</keyword>
<dbReference type="Pfam" id="PF13412">
    <property type="entry name" value="HTH_24"/>
    <property type="match status" value="1"/>
</dbReference>
<dbReference type="InterPro" id="IPR019885">
    <property type="entry name" value="Tscrpt_reg_HTH_AsnC-type_CS"/>
</dbReference>
<dbReference type="CDD" id="cd00090">
    <property type="entry name" value="HTH_ARSR"/>
    <property type="match status" value="1"/>
</dbReference>
<dbReference type="PROSITE" id="PS50956">
    <property type="entry name" value="HTH_ASNC_2"/>
    <property type="match status" value="1"/>
</dbReference>
<evidence type="ECO:0000256" key="2">
    <source>
        <dbReference type="ARBA" id="ARBA00023125"/>
    </source>
</evidence>
<dbReference type="SMART" id="SM00344">
    <property type="entry name" value="HTH_ASNC"/>
    <property type="match status" value="1"/>
</dbReference>
<dbReference type="Proteomes" id="UP001440984">
    <property type="component" value="Unassembled WGS sequence"/>
</dbReference>
<reference evidence="5 6" key="1">
    <citation type="submission" date="2024-05" db="EMBL/GenBank/DDBJ databases">
        <authorList>
            <person name="Zhao H."/>
            <person name="Xu Y."/>
            <person name="Lin S."/>
            <person name="Spain J.C."/>
            <person name="Zhou N.-Y."/>
        </authorList>
    </citation>
    <scope>NUCLEOTIDE SEQUENCE [LARGE SCALE GENOMIC DNA]</scope>
    <source>
        <strain evidence="5 6">NEAU-NG30</strain>
    </source>
</reference>
<organism evidence="5 6">
    <name type="scientific">Amycolatopsis melonis</name>
    <dbReference type="NCBI Taxonomy" id="3156488"/>
    <lineage>
        <taxon>Bacteria</taxon>
        <taxon>Bacillati</taxon>
        <taxon>Actinomycetota</taxon>
        <taxon>Actinomycetes</taxon>
        <taxon>Pseudonocardiales</taxon>
        <taxon>Pseudonocardiaceae</taxon>
        <taxon>Amycolatopsis</taxon>
    </lineage>
</organism>
<dbReference type="Pfam" id="PF01037">
    <property type="entry name" value="AsnC_trans_reg"/>
    <property type="match status" value="1"/>
</dbReference>
<dbReference type="RefSeq" id="WP_348955683.1">
    <property type="nucleotide sequence ID" value="NZ_JBDZYD010000016.1"/>
</dbReference>
<evidence type="ECO:0000313" key="6">
    <source>
        <dbReference type="Proteomes" id="UP001440984"/>
    </source>
</evidence>
<dbReference type="SUPFAM" id="SSF54909">
    <property type="entry name" value="Dimeric alpha+beta barrel"/>
    <property type="match status" value="1"/>
</dbReference>
<accession>A0ABV0LQM9</accession>
<comment type="caution">
    <text evidence="5">The sequence shown here is derived from an EMBL/GenBank/DDBJ whole genome shotgun (WGS) entry which is preliminary data.</text>
</comment>